<feature type="domain" description="Glycosyl hydrolase family 32 N-terminal" evidence="5">
    <location>
        <begin position="14"/>
        <end position="330"/>
    </location>
</feature>
<evidence type="ECO:0000256" key="4">
    <source>
        <dbReference type="RuleBase" id="RU362110"/>
    </source>
</evidence>
<dbReference type="SUPFAM" id="SSF75005">
    <property type="entry name" value="Arabinanase/levansucrase/invertase"/>
    <property type="match status" value="1"/>
</dbReference>
<evidence type="ECO:0000259" key="5">
    <source>
        <dbReference type="Pfam" id="PF00251"/>
    </source>
</evidence>
<gene>
    <name evidence="7" type="ORF">PQ456_21045</name>
</gene>
<dbReference type="GO" id="GO:0005987">
    <property type="term" value="P:sucrose catabolic process"/>
    <property type="evidence" value="ECO:0007669"/>
    <property type="project" value="TreeGrafter"/>
</dbReference>
<dbReference type="CDD" id="cd18622">
    <property type="entry name" value="GH32_Inu-like"/>
    <property type="match status" value="1"/>
</dbReference>
<dbReference type="Pfam" id="PF08244">
    <property type="entry name" value="Glyco_hydro_32C"/>
    <property type="match status" value="1"/>
</dbReference>
<dbReference type="AlphaFoldDB" id="A0AAX3M0L1"/>
<dbReference type="PROSITE" id="PS00609">
    <property type="entry name" value="GLYCOSYL_HYDROL_F32"/>
    <property type="match status" value="1"/>
</dbReference>
<dbReference type="InterPro" id="IPR001362">
    <property type="entry name" value="Glyco_hydro_32"/>
</dbReference>
<dbReference type="Proteomes" id="UP001220509">
    <property type="component" value="Chromosome"/>
</dbReference>
<sequence>MIIQSQEKYRPLYHFTPQQGWINDPNGLVYFNDEYHLFFQYHPDGTTWGPMHWGHAISSDLVNWQEQSIALAPDEYGTIFSGSAVVDWHDSTGFFGGQAGLVAIFTHHDHNHELDRAQQRQSLAYSLDAGRTWIKYQCNPVLEHKELIDFRDPKVFWHQATEQWIMILACGQTVHLYRSPNLKEWTFLSEFGEGIGSHDGVWECPDLFPLVVDGQSAITKWVMLVSIGSSDEYIEGSRTQYFIGDFDGTTFTPDASSYKVRWLDYGRDHYAGVCWSDIPAEDGRRICIGWMSNWKYANLTPTELWRGAMSLPRELTLEQRAQGITLIQQPVQELLPMRNTILSLEHVTIADIQSKLNTLLLESYEIHMTADIHSQFALKLRTSQHQATVVGYEGDKGEIYIDRTDSGDHHFHPDFAGKHIANVHQDQSVIDLRIYVDRSSIELFANDGQVVITDLIFPEPDAQGLDIQSLSQDLPVASFHIYQLIPS</sequence>
<dbReference type="InterPro" id="IPR018053">
    <property type="entry name" value="Glyco_hydro_32_AS"/>
</dbReference>
<dbReference type="InterPro" id="IPR013148">
    <property type="entry name" value="Glyco_hydro_32_N"/>
</dbReference>
<evidence type="ECO:0000256" key="1">
    <source>
        <dbReference type="ARBA" id="ARBA00009902"/>
    </source>
</evidence>
<dbReference type="InterPro" id="IPR023296">
    <property type="entry name" value="Glyco_hydro_beta-prop_sf"/>
</dbReference>
<organism evidence="7 8">
    <name type="scientific">Paenibacillus kyungheensis</name>
    <dbReference type="NCBI Taxonomy" id="1452732"/>
    <lineage>
        <taxon>Bacteria</taxon>
        <taxon>Bacillati</taxon>
        <taxon>Bacillota</taxon>
        <taxon>Bacilli</taxon>
        <taxon>Bacillales</taxon>
        <taxon>Paenibacillaceae</taxon>
        <taxon>Paenibacillus</taxon>
    </lineage>
</organism>
<dbReference type="Gene3D" id="2.60.120.560">
    <property type="entry name" value="Exo-inulinase, domain 1"/>
    <property type="match status" value="1"/>
</dbReference>
<proteinExistence type="inferred from homology"/>
<dbReference type="RefSeq" id="WP_273613963.1">
    <property type="nucleotide sequence ID" value="NZ_CP117416.1"/>
</dbReference>
<dbReference type="SMART" id="SM00640">
    <property type="entry name" value="Glyco_32"/>
    <property type="match status" value="1"/>
</dbReference>
<reference evidence="7 8" key="1">
    <citation type="submission" date="2023-02" db="EMBL/GenBank/DDBJ databases">
        <title>Genome sequence of Paenibacillus kyungheensis KACC 18744.</title>
        <authorList>
            <person name="Kim S."/>
            <person name="Heo J."/>
            <person name="Kwon S.-W."/>
        </authorList>
    </citation>
    <scope>NUCLEOTIDE SEQUENCE [LARGE SCALE GENOMIC DNA]</scope>
    <source>
        <strain evidence="7 8">KACC 18744</strain>
    </source>
</reference>
<dbReference type="Gene3D" id="2.115.10.20">
    <property type="entry name" value="Glycosyl hydrolase domain, family 43"/>
    <property type="match status" value="1"/>
</dbReference>
<dbReference type="InterPro" id="IPR013189">
    <property type="entry name" value="Glyco_hydro_32_C"/>
</dbReference>
<evidence type="ECO:0000313" key="8">
    <source>
        <dbReference type="Proteomes" id="UP001220509"/>
    </source>
</evidence>
<dbReference type="EMBL" id="CP117416">
    <property type="protein sequence ID" value="WCT55602.1"/>
    <property type="molecule type" value="Genomic_DNA"/>
</dbReference>
<protein>
    <submittedName>
        <fullName evidence="7">Glycoside hydrolase family 32 protein</fullName>
    </submittedName>
</protein>
<dbReference type="PANTHER" id="PTHR42800:SF1">
    <property type="entry name" value="EXOINULINASE INUD (AFU_ORTHOLOGUE AFUA_5G00480)"/>
    <property type="match status" value="1"/>
</dbReference>
<dbReference type="KEGG" id="pka:PQ456_21045"/>
<dbReference type="SUPFAM" id="SSF49899">
    <property type="entry name" value="Concanavalin A-like lectins/glucanases"/>
    <property type="match status" value="1"/>
</dbReference>
<dbReference type="GO" id="GO:0004575">
    <property type="term" value="F:sucrose alpha-glucosidase activity"/>
    <property type="evidence" value="ECO:0007669"/>
    <property type="project" value="TreeGrafter"/>
</dbReference>
<dbReference type="GO" id="GO:0005737">
    <property type="term" value="C:cytoplasm"/>
    <property type="evidence" value="ECO:0007669"/>
    <property type="project" value="TreeGrafter"/>
</dbReference>
<evidence type="ECO:0000256" key="3">
    <source>
        <dbReference type="ARBA" id="ARBA00023295"/>
    </source>
</evidence>
<dbReference type="Pfam" id="PF00251">
    <property type="entry name" value="Glyco_hydro_32N"/>
    <property type="match status" value="1"/>
</dbReference>
<dbReference type="InterPro" id="IPR013320">
    <property type="entry name" value="ConA-like_dom_sf"/>
</dbReference>
<feature type="domain" description="Glycosyl hydrolase family 32 C-terminal" evidence="6">
    <location>
        <begin position="357"/>
        <end position="482"/>
    </location>
</feature>
<evidence type="ECO:0000313" key="7">
    <source>
        <dbReference type="EMBL" id="WCT55602.1"/>
    </source>
</evidence>
<accession>A0AAX3M0L1</accession>
<dbReference type="PANTHER" id="PTHR42800">
    <property type="entry name" value="EXOINULINASE INUD (AFU_ORTHOLOGUE AFUA_5G00480)"/>
    <property type="match status" value="1"/>
</dbReference>
<keyword evidence="8" id="KW-1185">Reference proteome</keyword>
<keyword evidence="2 4" id="KW-0378">Hydrolase</keyword>
<evidence type="ECO:0000256" key="2">
    <source>
        <dbReference type="ARBA" id="ARBA00022801"/>
    </source>
</evidence>
<name>A0AAX3M0L1_9BACL</name>
<keyword evidence="3 4" id="KW-0326">Glycosidase</keyword>
<comment type="similarity">
    <text evidence="1 4">Belongs to the glycosyl hydrolase 32 family.</text>
</comment>
<evidence type="ECO:0000259" key="6">
    <source>
        <dbReference type="Pfam" id="PF08244"/>
    </source>
</evidence>